<dbReference type="RefSeq" id="XP_039143802.1">
    <property type="nucleotide sequence ID" value="XM_039287868.1"/>
</dbReference>
<keyword evidence="1" id="KW-0677">Repeat</keyword>
<dbReference type="PROSITE" id="PS51375">
    <property type="entry name" value="PPR"/>
    <property type="match status" value="1"/>
</dbReference>
<dbReference type="FunFam" id="1.25.40.10:FF:000031">
    <property type="entry name" value="Pentatricopeptide repeat-containing protein mitochondrial"/>
    <property type="match status" value="1"/>
</dbReference>
<evidence type="ECO:0000259" key="4">
    <source>
        <dbReference type="Pfam" id="PF14432"/>
    </source>
</evidence>
<dbReference type="Pfam" id="PF14432">
    <property type="entry name" value="DYW_deaminase"/>
    <property type="match status" value="1"/>
</dbReference>
<dbReference type="GO" id="GO:0009507">
    <property type="term" value="C:chloroplast"/>
    <property type="evidence" value="ECO:0007669"/>
    <property type="project" value="EnsemblPlants"/>
</dbReference>
<evidence type="ECO:0000256" key="2">
    <source>
        <dbReference type="PROSITE-ProRule" id="PRU00708"/>
    </source>
</evidence>
<feature type="compositionally biased region" description="Low complexity" evidence="3">
    <location>
        <begin position="62"/>
        <end position="73"/>
    </location>
</feature>
<dbReference type="GO" id="GO:0005739">
    <property type="term" value="C:mitochondrion"/>
    <property type="evidence" value="ECO:0007669"/>
    <property type="project" value="EnsemblPlants"/>
</dbReference>
<dbReference type="InterPro" id="IPR011990">
    <property type="entry name" value="TPR-like_helical_dom_sf"/>
</dbReference>
<sequence length="464" mass="52421">MATSFSTIHRAGNSILVFSLSKLRTAIPSFRPSSRSLAPRCLSTSAIPNSYPRLPSDPRFVQQPQNPNQWHNNPHGHRPPMAPVNSPPPPPTPPPMEAPVDLAALCREGKIKEAVEFMSKGAHADPPTFFGLVSGCSDPKHLDDLKKLHDLFIRTPFRADLQINNKFIEMFSRCGSMSDARRVFDRMPDRSMDTWHLLIHGYASNAQGDDGLQVFEQMRRVGVHPDAHTFVVVLSACATAEAIEEGFIHFNSMYKEYGISPGIEHYVGLIEVLGKSGHLYEAVEYIEKLPFEPPAVIWETMMNLARLQGDIDLEDRMEELLVSIDPSKVSPKKIQTPPRKRRLGINMLDGKNKLAEYRLPPVIVKPQVKEQVYVPDTRYVLHDIDQEAKEQALLYHSERLAIAYGLISTPARTPLRIIKNLRVCGDCHNAIKIMSRIVGRELIVRDNKRFHHFKDGKCSCGDYW</sequence>
<gene>
    <name evidence="6" type="primary">LOC120280898</name>
</gene>
<dbReference type="Gene3D" id="1.25.40.10">
    <property type="entry name" value="Tetratricopeptide repeat domain"/>
    <property type="match status" value="2"/>
</dbReference>
<dbReference type="PANTHER" id="PTHR47926">
    <property type="entry name" value="PENTATRICOPEPTIDE REPEAT-CONTAINING PROTEIN"/>
    <property type="match status" value="1"/>
</dbReference>
<organism evidence="5 6">
    <name type="scientific">Dioscorea cayennensis subsp. rotundata</name>
    <name type="common">White Guinea yam</name>
    <name type="synonym">Dioscorea rotundata</name>
    <dbReference type="NCBI Taxonomy" id="55577"/>
    <lineage>
        <taxon>Eukaryota</taxon>
        <taxon>Viridiplantae</taxon>
        <taxon>Streptophyta</taxon>
        <taxon>Embryophyta</taxon>
        <taxon>Tracheophyta</taxon>
        <taxon>Spermatophyta</taxon>
        <taxon>Magnoliopsida</taxon>
        <taxon>Liliopsida</taxon>
        <taxon>Dioscoreales</taxon>
        <taxon>Dioscoreaceae</taxon>
        <taxon>Dioscorea</taxon>
    </lineage>
</organism>
<feature type="repeat" description="PPR" evidence="2">
    <location>
        <begin position="191"/>
        <end position="225"/>
    </location>
</feature>
<feature type="region of interest" description="Disordered" evidence="3">
    <location>
        <begin position="47"/>
        <end position="96"/>
    </location>
</feature>
<dbReference type="AlphaFoldDB" id="A0AB40CZD6"/>
<dbReference type="PANTHER" id="PTHR47926:SF353">
    <property type="entry name" value="DYW DOMAIN-CONTAINING PROTEIN"/>
    <property type="match status" value="1"/>
</dbReference>
<dbReference type="Pfam" id="PF13041">
    <property type="entry name" value="PPR_2"/>
    <property type="match status" value="1"/>
</dbReference>
<proteinExistence type="predicted"/>
<dbReference type="InterPro" id="IPR032867">
    <property type="entry name" value="DYW_dom"/>
</dbReference>
<evidence type="ECO:0000313" key="5">
    <source>
        <dbReference type="Proteomes" id="UP001515500"/>
    </source>
</evidence>
<dbReference type="GO" id="GO:0009451">
    <property type="term" value="P:RNA modification"/>
    <property type="evidence" value="ECO:0007669"/>
    <property type="project" value="InterPro"/>
</dbReference>
<keyword evidence="5" id="KW-1185">Reference proteome</keyword>
<dbReference type="Proteomes" id="UP001515500">
    <property type="component" value="Chromosome 17"/>
</dbReference>
<dbReference type="InterPro" id="IPR046960">
    <property type="entry name" value="PPR_At4g14850-like_plant"/>
</dbReference>
<evidence type="ECO:0000256" key="3">
    <source>
        <dbReference type="SAM" id="MobiDB-lite"/>
    </source>
</evidence>
<dbReference type="GO" id="GO:0008270">
    <property type="term" value="F:zinc ion binding"/>
    <property type="evidence" value="ECO:0007669"/>
    <property type="project" value="InterPro"/>
</dbReference>
<dbReference type="GeneID" id="120280898"/>
<evidence type="ECO:0000256" key="1">
    <source>
        <dbReference type="ARBA" id="ARBA00022737"/>
    </source>
</evidence>
<feature type="compositionally biased region" description="Pro residues" evidence="3">
    <location>
        <begin position="80"/>
        <end position="96"/>
    </location>
</feature>
<dbReference type="Pfam" id="PF01535">
    <property type="entry name" value="PPR"/>
    <property type="match status" value="1"/>
</dbReference>
<dbReference type="InterPro" id="IPR002885">
    <property type="entry name" value="PPR_rpt"/>
</dbReference>
<name>A0AB40CZD6_DIOCR</name>
<feature type="domain" description="DYW" evidence="4">
    <location>
        <begin position="373"/>
        <end position="464"/>
    </location>
</feature>
<dbReference type="GO" id="GO:0003729">
    <property type="term" value="F:mRNA binding"/>
    <property type="evidence" value="ECO:0007669"/>
    <property type="project" value="EnsemblPlants"/>
</dbReference>
<accession>A0AB40CZD6</accession>
<evidence type="ECO:0000313" key="6">
    <source>
        <dbReference type="RefSeq" id="XP_039143802.1"/>
    </source>
</evidence>
<dbReference type="GO" id="GO:0009793">
    <property type="term" value="P:embryo development ending in seed dormancy"/>
    <property type="evidence" value="ECO:0007669"/>
    <property type="project" value="EnsemblPlants"/>
</dbReference>
<reference evidence="6" key="1">
    <citation type="submission" date="2025-08" db="UniProtKB">
        <authorList>
            <consortium name="RefSeq"/>
        </authorList>
    </citation>
    <scope>IDENTIFICATION</scope>
</reference>
<dbReference type="NCBIfam" id="TIGR00756">
    <property type="entry name" value="PPR"/>
    <property type="match status" value="1"/>
</dbReference>
<protein>
    <submittedName>
        <fullName evidence="6">Pentatricopeptide repeat-containing protein At2g15690, mitochondrial-like</fullName>
    </submittedName>
</protein>